<dbReference type="GO" id="GO:0005634">
    <property type="term" value="C:nucleus"/>
    <property type="evidence" value="ECO:0007669"/>
    <property type="project" value="UniProtKB-SubCell"/>
</dbReference>
<dbReference type="OrthoDB" id="10265068at2759"/>
<dbReference type="GO" id="GO:0003677">
    <property type="term" value="F:DNA binding"/>
    <property type="evidence" value="ECO:0007669"/>
    <property type="project" value="InterPro"/>
</dbReference>
<proteinExistence type="predicted"/>
<dbReference type="Proteomes" id="UP000489600">
    <property type="component" value="Unassembled WGS sequence"/>
</dbReference>
<dbReference type="InterPro" id="IPR045138">
    <property type="entry name" value="MeCP2/MBD4"/>
</dbReference>
<dbReference type="AlphaFoldDB" id="A0A565B5E7"/>
<dbReference type="FunFam" id="1.10.340.30:FF:000007">
    <property type="entry name" value="Methyl-CpG-binding domain protein 4"/>
    <property type="match status" value="1"/>
</dbReference>
<evidence type="ECO:0000256" key="1">
    <source>
        <dbReference type="ARBA" id="ARBA00004123"/>
    </source>
</evidence>
<dbReference type="PANTHER" id="PTHR15074">
    <property type="entry name" value="METHYL-CPG-BINDING PROTEIN"/>
    <property type="match status" value="1"/>
</dbReference>
<dbReference type="GO" id="GO:0003824">
    <property type="term" value="F:catalytic activity"/>
    <property type="evidence" value="ECO:0007669"/>
    <property type="project" value="InterPro"/>
</dbReference>
<dbReference type="GO" id="GO:0006281">
    <property type="term" value="P:DNA repair"/>
    <property type="evidence" value="ECO:0007669"/>
    <property type="project" value="InterPro"/>
</dbReference>
<evidence type="ECO:0000256" key="2">
    <source>
        <dbReference type="ARBA" id="ARBA00023242"/>
    </source>
</evidence>
<protein>
    <recommendedName>
        <fullName evidence="6">HhH-GPD domain-containing protein</fullName>
    </recommendedName>
</protein>
<dbReference type="Gene3D" id="1.10.340.30">
    <property type="entry name" value="Hypothetical protein, domain 2"/>
    <property type="match status" value="1"/>
</dbReference>
<name>A0A565B5E7_9BRAS</name>
<evidence type="ECO:0000256" key="3">
    <source>
        <dbReference type="SAM" id="MobiDB-lite"/>
    </source>
</evidence>
<evidence type="ECO:0000313" key="4">
    <source>
        <dbReference type="EMBL" id="VVA96871.1"/>
    </source>
</evidence>
<dbReference type="InterPro" id="IPR011257">
    <property type="entry name" value="DNA_glycosylase"/>
</dbReference>
<feature type="region of interest" description="Disordered" evidence="3">
    <location>
        <begin position="204"/>
        <end position="231"/>
    </location>
</feature>
<organism evidence="4 5">
    <name type="scientific">Arabis nemorensis</name>
    <dbReference type="NCBI Taxonomy" id="586526"/>
    <lineage>
        <taxon>Eukaryota</taxon>
        <taxon>Viridiplantae</taxon>
        <taxon>Streptophyta</taxon>
        <taxon>Embryophyta</taxon>
        <taxon>Tracheophyta</taxon>
        <taxon>Spermatophyta</taxon>
        <taxon>Magnoliopsida</taxon>
        <taxon>eudicotyledons</taxon>
        <taxon>Gunneridae</taxon>
        <taxon>Pentapetalae</taxon>
        <taxon>rosids</taxon>
        <taxon>malvids</taxon>
        <taxon>Brassicales</taxon>
        <taxon>Brassicaceae</taxon>
        <taxon>Arabideae</taxon>
        <taxon>Arabis</taxon>
    </lineage>
</organism>
<feature type="compositionally biased region" description="Basic residues" evidence="3">
    <location>
        <begin position="222"/>
        <end position="231"/>
    </location>
</feature>
<keyword evidence="2" id="KW-0539">Nucleus</keyword>
<keyword evidence="5" id="KW-1185">Reference proteome</keyword>
<accession>A0A565B5E7</accession>
<evidence type="ECO:0000313" key="5">
    <source>
        <dbReference type="Proteomes" id="UP000489600"/>
    </source>
</evidence>
<dbReference type="PANTHER" id="PTHR15074:SF0">
    <property type="entry name" value="METHYL-CPG-BINDING DOMAIN PROTEIN 4-LIKE PROTEIN"/>
    <property type="match status" value="1"/>
</dbReference>
<comment type="subcellular location">
    <subcellularLocation>
        <location evidence="1">Nucleus</location>
    </subcellularLocation>
</comment>
<gene>
    <name evidence="4" type="ORF">ANE_LOCUS7316</name>
</gene>
<dbReference type="SUPFAM" id="SSF48150">
    <property type="entry name" value="DNA-glycosylase"/>
    <property type="match status" value="1"/>
</dbReference>
<dbReference type="EMBL" id="CABITT030000003">
    <property type="protein sequence ID" value="VVA96871.1"/>
    <property type="molecule type" value="Genomic_DNA"/>
</dbReference>
<evidence type="ECO:0008006" key="6">
    <source>
        <dbReference type="Google" id="ProtNLM"/>
    </source>
</evidence>
<sequence length="496" mass="56900">MVPPVIFKYRRRRDRRFRRDDDSSAMETRRVSPYLVNEKPNSDFIEVRDENRSFGLFKEDNDKIRDLGCVDESSETRHGCSNLLLQCDDDGCIENGKSNSFVKCRRNLDDLFSGFVYKGAKKSKSDDFGSKTTSSVSESHIERQEIEECSEFEGEVRRISPYFQASTVSQHCNDGCDSDSICSQSGRNGRKRCSKVQAKPYLEASTISQRDSDGVSSQSGSKSRKGCSKVQAKIRRVSPYFKASTGSQCDSGDVCSQSGCKSREGCRELRDKVRRVSPYFQGSTVSEQSTPPRNLRQYFKVVKVSRYVHDVSAAGIQVNESQKERSRRVRKTPVVSPSLSQCQKIDEAYLRKTSDNTWVPPRSPCNLLQEDHWHDPWRVLVICMLLNKTSGAQTRRVISDLFALCRDAKTATEVEEKEIETLIKPLGLQKKRAKMIQRFSHEYLQESWTHVTQLHGVGKYAADAYAIFCNGNWDRVKPDDHMLNYYWEFLRIRYKL</sequence>
<reference evidence="4" key="1">
    <citation type="submission" date="2019-07" db="EMBL/GenBank/DDBJ databases">
        <authorList>
            <person name="Dittberner H."/>
        </authorList>
    </citation>
    <scope>NUCLEOTIDE SEQUENCE [LARGE SCALE GENOMIC DNA]</scope>
</reference>
<comment type="caution">
    <text evidence="4">The sequence shown here is derived from an EMBL/GenBank/DDBJ whole genome shotgun (WGS) entry which is preliminary data.</text>
</comment>